<proteinExistence type="predicted"/>
<name>A0A8T1ZQ12_9BRAS</name>
<accession>A0A8T1ZQ12</accession>
<protein>
    <submittedName>
        <fullName evidence="1">Uncharacterized protein</fullName>
    </submittedName>
</protein>
<gene>
    <name evidence="1" type="ORF">ISN45_Aa05g029400</name>
</gene>
<dbReference type="EMBL" id="JAEFBK010000010">
    <property type="protein sequence ID" value="KAG7561543.1"/>
    <property type="molecule type" value="Genomic_DNA"/>
</dbReference>
<dbReference type="EMBL" id="JAEFBK010000010">
    <property type="protein sequence ID" value="KAG7561542.1"/>
    <property type="molecule type" value="Genomic_DNA"/>
</dbReference>
<keyword evidence="2" id="KW-1185">Reference proteome</keyword>
<dbReference type="AlphaFoldDB" id="A0A8T1ZQ12"/>
<sequence>MAVHVLRELDDFVRFLSLNRACYSLVSRQTVKTCKREPLVIFVHCYTMNYTLVYAIAHDFYLISQLDYQSSFNIRHTNPVLVAVHYLQALATLE</sequence>
<reference evidence="1 2" key="1">
    <citation type="submission" date="2020-12" db="EMBL/GenBank/DDBJ databases">
        <title>Concerted genomic and epigenomic changes stabilize Arabidopsis allopolyploids.</title>
        <authorList>
            <person name="Chen Z."/>
        </authorList>
    </citation>
    <scope>NUCLEOTIDE SEQUENCE [LARGE SCALE GENOMIC DNA]</scope>
    <source>
        <strain evidence="1">Allo738</strain>
        <tissue evidence="1">Leaf</tissue>
    </source>
</reference>
<evidence type="ECO:0000313" key="2">
    <source>
        <dbReference type="Proteomes" id="UP000694240"/>
    </source>
</evidence>
<comment type="caution">
    <text evidence="1">The sequence shown here is derived from an EMBL/GenBank/DDBJ whole genome shotgun (WGS) entry which is preliminary data.</text>
</comment>
<organism evidence="1 2">
    <name type="scientific">Arabidopsis thaliana x Arabidopsis arenosa</name>
    <dbReference type="NCBI Taxonomy" id="1240361"/>
    <lineage>
        <taxon>Eukaryota</taxon>
        <taxon>Viridiplantae</taxon>
        <taxon>Streptophyta</taxon>
        <taxon>Embryophyta</taxon>
        <taxon>Tracheophyta</taxon>
        <taxon>Spermatophyta</taxon>
        <taxon>Magnoliopsida</taxon>
        <taxon>eudicotyledons</taxon>
        <taxon>Gunneridae</taxon>
        <taxon>Pentapetalae</taxon>
        <taxon>rosids</taxon>
        <taxon>malvids</taxon>
        <taxon>Brassicales</taxon>
        <taxon>Brassicaceae</taxon>
        <taxon>Camelineae</taxon>
        <taxon>Arabidopsis</taxon>
    </lineage>
</organism>
<dbReference type="Proteomes" id="UP000694240">
    <property type="component" value="Chromosome 10"/>
</dbReference>
<dbReference type="EMBL" id="JAEFBK010000010">
    <property type="protein sequence ID" value="KAG7561540.1"/>
    <property type="molecule type" value="Genomic_DNA"/>
</dbReference>
<evidence type="ECO:0000313" key="1">
    <source>
        <dbReference type="EMBL" id="KAG7561542.1"/>
    </source>
</evidence>